<name>D1Z248_METPS</name>
<keyword evidence="1" id="KW-0802">TPR repeat</keyword>
<keyword evidence="3" id="KW-0808">Transferase</keyword>
<proteinExistence type="predicted"/>
<dbReference type="GO" id="GO:0004672">
    <property type="term" value="F:protein kinase activity"/>
    <property type="evidence" value="ECO:0007669"/>
    <property type="project" value="InterPro"/>
</dbReference>
<evidence type="ECO:0000256" key="1">
    <source>
        <dbReference type="PROSITE-ProRule" id="PRU00339"/>
    </source>
</evidence>
<reference evidence="3 4" key="2">
    <citation type="journal article" date="2008" name="Int. J. Syst. Evol. Microbiol.">
        <title>Methanocella paludicola gen. nov., sp. nov., a methane-producing archaeon, the first isolate of the lineage 'Rice Cluster I', and proposal of the new archaeal order Methanocellales ord. nov.</title>
        <authorList>
            <person name="Sakai S."/>
            <person name="Imachi H."/>
            <person name="Hanada S."/>
            <person name="Ohashi A."/>
            <person name="Harada H."/>
            <person name="Kamagata Y."/>
        </authorList>
    </citation>
    <scope>NUCLEOTIDE SEQUENCE [LARGE SCALE GENOMIC DNA]</scope>
    <source>
        <strain evidence="4">DSM 17711 / JCM 13418 / NBRC 101707 / SANAE</strain>
    </source>
</reference>
<dbReference type="Pfam" id="PF00069">
    <property type="entry name" value="Pkinase"/>
    <property type="match status" value="1"/>
</dbReference>
<dbReference type="GO" id="GO:0005524">
    <property type="term" value="F:ATP binding"/>
    <property type="evidence" value="ECO:0007669"/>
    <property type="project" value="InterPro"/>
</dbReference>
<organism evidence="3 4">
    <name type="scientific">Methanocella paludicola (strain DSM 17711 / JCM 13418 / NBRC 101707 / SANAE)</name>
    <dbReference type="NCBI Taxonomy" id="304371"/>
    <lineage>
        <taxon>Archaea</taxon>
        <taxon>Methanobacteriati</taxon>
        <taxon>Methanobacteriota</taxon>
        <taxon>Stenosarchaea group</taxon>
        <taxon>Methanomicrobia</taxon>
        <taxon>Methanocellales</taxon>
        <taxon>Methanocellaceae</taxon>
        <taxon>Methanocella</taxon>
    </lineage>
</organism>
<reference evidence="3 4" key="1">
    <citation type="journal article" date="2007" name="Appl. Environ. Microbiol.">
        <title>Isolation of key methanogens for global methane emission from rice paddy fields: a novel isolate affiliated with the clone cluster rice cluster I.</title>
        <authorList>
            <person name="Sakai S."/>
            <person name="Imachi H."/>
            <person name="Sekiguchi Y."/>
            <person name="Ohashi A."/>
            <person name="Harada H."/>
            <person name="Kamagata Y."/>
        </authorList>
    </citation>
    <scope>NUCLEOTIDE SEQUENCE [LARGE SCALE GENOMIC DNA]</scope>
    <source>
        <strain evidence="4">DSM 17711 / JCM 13418 / NBRC 101707 / SANAE</strain>
    </source>
</reference>
<dbReference type="InterPro" id="IPR011990">
    <property type="entry name" value="TPR-like_helical_dom_sf"/>
</dbReference>
<accession>D1Z248</accession>
<dbReference type="Pfam" id="PF13181">
    <property type="entry name" value="TPR_8"/>
    <property type="match status" value="1"/>
</dbReference>
<dbReference type="InParanoid" id="D1Z248"/>
<evidence type="ECO:0000313" key="4">
    <source>
        <dbReference type="Proteomes" id="UP000001882"/>
    </source>
</evidence>
<dbReference type="SUPFAM" id="SSF48452">
    <property type="entry name" value="TPR-like"/>
    <property type="match status" value="2"/>
</dbReference>
<dbReference type="Pfam" id="PF13414">
    <property type="entry name" value="TPR_11"/>
    <property type="match status" value="1"/>
</dbReference>
<feature type="repeat" description="TPR" evidence="1">
    <location>
        <begin position="456"/>
        <end position="489"/>
    </location>
</feature>
<dbReference type="PROSITE" id="PS50011">
    <property type="entry name" value="PROTEIN_KINASE_DOM"/>
    <property type="match status" value="1"/>
</dbReference>
<feature type="repeat" description="TPR" evidence="1">
    <location>
        <begin position="422"/>
        <end position="455"/>
    </location>
</feature>
<feature type="repeat" description="TPR" evidence="1">
    <location>
        <begin position="346"/>
        <end position="379"/>
    </location>
</feature>
<dbReference type="PROSITE" id="PS50293">
    <property type="entry name" value="TPR_REGION"/>
    <property type="match status" value="2"/>
</dbReference>
<dbReference type="Proteomes" id="UP000001882">
    <property type="component" value="Chromosome"/>
</dbReference>
<dbReference type="Pfam" id="PF13432">
    <property type="entry name" value="TPR_16"/>
    <property type="match status" value="2"/>
</dbReference>
<dbReference type="Gene3D" id="1.25.40.10">
    <property type="entry name" value="Tetratricopeptide repeat domain"/>
    <property type="match status" value="3"/>
</dbReference>
<dbReference type="PANTHER" id="PTHR44998">
    <property type="match status" value="1"/>
</dbReference>
<dbReference type="GO" id="GO:0016757">
    <property type="term" value="F:glycosyltransferase activity"/>
    <property type="evidence" value="ECO:0007669"/>
    <property type="project" value="TreeGrafter"/>
</dbReference>
<dbReference type="SMART" id="SM00220">
    <property type="entry name" value="S_TKc"/>
    <property type="match status" value="1"/>
</dbReference>
<keyword evidence="4" id="KW-1185">Reference proteome</keyword>
<feature type="repeat" description="TPR" evidence="1">
    <location>
        <begin position="490"/>
        <end position="523"/>
    </location>
</feature>
<dbReference type="InterPro" id="IPR019734">
    <property type="entry name" value="TPR_rpt"/>
</dbReference>
<dbReference type="Gene3D" id="1.10.510.10">
    <property type="entry name" value="Transferase(Phosphotransferase) domain 1"/>
    <property type="match status" value="1"/>
</dbReference>
<feature type="repeat" description="TPR" evidence="1">
    <location>
        <begin position="388"/>
        <end position="421"/>
    </location>
</feature>
<dbReference type="InterPro" id="IPR011009">
    <property type="entry name" value="Kinase-like_dom_sf"/>
</dbReference>
<dbReference type="PANTHER" id="PTHR44998:SF1">
    <property type="entry name" value="UDP-N-ACETYLGLUCOSAMINE--PEPTIDE N-ACETYLGLUCOSAMINYLTRANSFERASE 110 KDA SUBUNIT"/>
    <property type="match status" value="1"/>
</dbReference>
<dbReference type="eggNOG" id="arCOG03682">
    <property type="taxonomic scope" value="Archaea"/>
</dbReference>
<dbReference type="KEGG" id="mpd:MCP_2698"/>
<dbReference type="SMART" id="SM00028">
    <property type="entry name" value="TPR"/>
    <property type="match status" value="7"/>
</dbReference>
<dbReference type="EMBL" id="AP011532">
    <property type="protein sequence ID" value="BAI62770.1"/>
    <property type="molecule type" value="Genomic_DNA"/>
</dbReference>
<protein>
    <submittedName>
        <fullName evidence="3">Protein kinase</fullName>
    </submittedName>
</protein>
<feature type="domain" description="Protein kinase" evidence="2">
    <location>
        <begin position="63"/>
        <end position="326"/>
    </location>
</feature>
<dbReference type="AlphaFoldDB" id="D1Z248"/>
<dbReference type="CDD" id="cd14014">
    <property type="entry name" value="STKc_PknB_like"/>
    <property type="match status" value="1"/>
</dbReference>
<dbReference type="SUPFAM" id="SSF56112">
    <property type="entry name" value="Protein kinase-like (PK-like)"/>
    <property type="match status" value="1"/>
</dbReference>
<feature type="repeat" description="TPR" evidence="1">
    <location>
        <begin position="558"/>
        <end position="591"/>
    </location>
</feature>
<sequence length="624" mass="68959">MLFFYFWGNILLGDRPEQAGEETVYVPGRLERSMIEGGTARPAIPDELKIGVGSVIGDQYVVYKVLGGEGKSGMGVVYVCYDRRARQMYALKTFQDKYLYSDRIKNNFQHEALAWVLLDAHPNIVQAVSVEALDNRLFIVLEYIEPDSMGRNTLAHFIKGPIPLIQSLGWAIQFCDGMAYAASQGVTPHRDIKPDNLMISQDGTLKITDFGLARFWEGTLRSYDMDGYPGSAIAGTLPWMAPEQFDGTSDLRSDIYGFGVILYQMASGGRAPFASDCIDEYRRMHCKAPVPRVNSRLYPIIRKCMKKSPGERYGDFRSLRADLERLYRSRSGMEPPAPASRIEPDAWDYNNRGLALYNVGLLDEAIWVYRKALKLEPMLAGQHGAGLAMVHNNMGVAYDARGQVDAAIGEYREALRLDPGLADAHNNLGTALMAKGQSDGAIQEYREALATRPEYAMAHHNLGLSYACRGELGDAMGEYREALRLKPAFVEARINLGLALAISGCFDRAIEEYRKAAVLSPDDAVLHFNLASALRATGRIGDAVDEYRIATGIDPMNARAHYQLGLSLDEMGDLQGAISEYMSALRLNPGEPGAAGKFRNALERSGTPSEVAEACMRALNNKKQ</sequence>
<dbReference type="eggNOG" id="arCOG03038">
    <property type="taxonomic scope" value="Archaea"/>
</dbReference>
<dbReference type="InterPro" id="IPR000719">
    <property type="entry name" value="Prot_kinase_dom"/>
</dbReference>
<gene>
    <name evidence="3" type="ordered locus">MCP_2698</name>
</gene>
<keyword evidence="3" id="KW-0418">Kinase</keyword>
<dbReference type="GO" id="GO:0006493">
    <property type="term" value="P:protein O-linked glycosylation"/>
    <property type="evidence" value="ECO:0007669"/>
    <property type="project" value="TreeGrafter"/>
</dbReference>
<dbReference type="Gene3D" id="3.30.200.20">
    <property type="entry name" value="Phosphorylase Kinase, domain 1"/>
    <property type="match status" value="1"/>
</dbReference>
<evidence type="ECO:0000313" key="3">
    <source>
        <dbReference type="EMBL" id="BAI62770.1"/>
    </source>
</evidence>
<reference evidence="4" key="3">
    <citation type="journal article" date="2011" name="PLoS ONE">
        <title>Genome sequence of a mesophilic hydrogenotrophic methanogen Methanocella paludicola, the first cultivated representative of the order Methanocellales.</title>
        <authorList>
            <person name="Sakai S."/>
            <person name="Takaki Y."/>
            <person name="Shimamura S."/>
            <person name="Sekine M."/>
            <person name="Tajima T."/>
            <person name="Kosugi H."/>
            <person name="Ichikawa N."/>
            <person name="Tasumi E."/>
            <person name="Hiraki A.T."/>
            <person name="Shimizu A."/>
            <person name="Kato Y."/>
            <person name="Nishiko R."/>
            <person name="Mori K."/>
            <person name="Fujita N."/>
            <person name="Imachi H."/>
            <person name="Takai K."/>
        </authorList>
    </citation>
    <scope>NUCLEOTIDE SEQUENCE [LARGE SCALE GENOMIC DNA]</scope>
    <source>
        <strain evidence="4">DSM 17711 / JCM 13418 / NBRC 101707 / SANAE</strain>
    </source>
</reference>
<dbReference type="STRING" id="304371.MCP_2698"/>
<dbReference type="PROSITE" id="PS50005">
    <property type="entry name" value="TPR"/>
    <property type="match status" value="6"/>
</dbReference>
<evidence type="ECO:0000259" key="2">
    <source>
        <dbReference type="PROSITE" id="PS50011"/>
    </source>
</evidence>